<reference evidence="2 3" key="1">
    <citation type="submission" date="2016-03" db="EMBL/GenBank/DDBJ databases">
        <title>Photobacterium proteolyticum sp. nov. a protease producing bacterium isolated from ocean sediments of Laizhou Bay.</title>
        <authorList>
            <person name="Li Y."/>
        </authorList>
    </citation>
    <scope>NUCLEOTIDE SEQUENCE [LARGE SCALE GENOMIC DNA]</scope>
    <source>
        <strain evidence="2 3">R-40508</strain>
    </source>
</reference>
<dbReference type="RefSeq" id="WP_068330912.1">
    <property type="nucleotide sequence ID" value="NZ_LVHF01000020.1"/>
</dbReference>
<evidence type="ECO:0000313" key="3">
    <source>
        <dbReference type="Proteomes" id="UP000078503"/>
    </source>
</evidence>
<feature type="chain" id="PRO_5008090362" evidence="1">
    <location>
        <begin position="21"/>
        <end position="88"/>
    </location>
</feature>
<evidence type="ECO:0000313" key="2">
    <source>
        <dbReference type="EMBL" id="OAN16474.1"/>
    </source>
</evidence>
<dbReference type="AlphaFoldDB" id="A0A178KIA4"/>
<organism evidence="2 3">
    <name type="scientific">Photobacterium jeanii</name>
    <dbReference type="NCBI Taxonomy" id="858640"/>
    <lineage>
        <taxon>Bacteria</taxon>
        <taxon>Pseudomonadati</taxon>
        <taxon>Pseudomonadota</taxon>
        <taxon>Gammaproteobacteria</taxon>
        <taxon>Vibrionales</taxon>
        <taxon>Vibrionaceae</taxon>
        <taxon>Photobacterium</taxon>
    </lineage>
</organism>
<proteinExistence type="predicted"/>
<dbReference type="EMBL" id="LVHF01000020">
    <property type="protein sequence ID" value="OAN16474.1"/>
    <property type="molecule type" value="Genomic_DNA"/>
</dbReference>
<keyword evidence="3" id="KW-1185">Reference proteome</keyword>
<gene>
    <name evidence="2" type="ORF">A3K86_10780</name>
</gene>
<keyword evidence="1" id="KW-0732">Signal</keyword>
<comment type="caution">
    <text evidence="2">The sequence shown here is derived from an EMBL/GenBank/DDBJ whole genome shotgun (WGS) entry which is preliminary data.</text>
</comment>
<accession>A0A178KIA4</accession>
<dbReference type="Proteomes" id="UP000078503">
    <property type="component" value="Unassembled WGS sequence"/>
</dbReference>
<sequence>MKKTLFLIITLCLISLPTKAGIIWTLNDFTMSDGSQFSGFIEVDSGSVIDWDITNNKVYSDSPGYYNTLNSIASMYSTAIMINEKNTN</sequence>
<name>A0A178KIA4_9GAMM</name>
<feature type="signal peptide" evidence="1">
    <location>
        <begin position="1"/>
        <end position="20"/>
    </location>
</feature>
<protein>
    <submittedName>
        <fullName evidence="2">Uncharacterized protein</fullName>
    </submittedName>
</protein>
<evidence type="ECO:0000256" key="1">
    <source>
        <dbReference type="SAM" id="SignalP"/>
    </source>
</evidence>